<feature type="non-terminal residue" evidence="1">
    <location>
        <position position="294"/>
    </location>
</feature>
<name>A0ACB8B0H7_9AGAM</name>
<dbReference type="Proteomes" id="UP000790709">
    <property type="component" value="Unassembled WGS sequence"/>
</dbReference>
<protein>
    <submittedName>
        <fullName evidence="1">Uncharacterized protein</fullName>
    </submittedName>
</protein>
<evidence type="ECO:0000313" key="2">
    <source>
        <dbReference type="Proteomes" id="UP000790709"/>
    </source>
</evidence>
<dbReference type="EMBL" id="MU266741">
    <property type="protein sequence ID" value="KAH7918736.1"/>
    <property type="molecule type" value="Genomic_DNA"/>
</dbReference>
<accession>A0ACB8B0H7</accession>
<gene>
    <name evidence="1" type="ORF">BV22DRAFT_1134366</name>
</gene>
<proteinExistence type="predicted"/>
<sequence>MPLPHWRRKGMPSPNSTISETGSHDSTTAGLSSVIGFLDATKDLVPLDVAKGVLSTLSSILTIVKNTLQNKDDFSELISRCHKIARSIKRATYGRSEGDIDPNFAEALDELKSFVSRIEDTVKKKEQHKLRYRFMTASVDRESIANWKEQLDSFLQIWDHELIMRIDMKIHSSEGMPKAGTDMESGERDHEPPPGPPPMFFGRDDLVRDAVESLSHQHVVLVGPGGIGKSTIAKAILNEDSIIAKFHDRRFFVRFDNIDASQITFDTFIRRIADVLGVKSARLSAIKTHLAASD</sequence>
<organism evidence="1 2">
    <name type="scientific">Leucogyrophana mollusca</name>
    <dbReference type="NCBI Taxonomy" id="85980"/>
    <lineage>
        <taxon>Eukaryota</taxon>
        <taxon>Fungi</taxon>
        <taxon>Dikarya</taxon>
        <taxon>Basidiomycota</taxon>
        <taxon>Agaricomycotina</taxon>
        <taxon>Agaricomycetes</taxon>
        <taxon>Agaricomycetidae</taxon>
        <taxon>Boletales</taxon>
        <taxon>Boletales incertae sedis</taxon>
        <taxon>Leucogyrophana</taxon>
    </lineage>
</organism>
<reference evidence="1" key="1">
    <citation type="journal article" date="2021" name="New Phytol.">
        <title>Evolutionary innovations through gain and loss of genes in the ectomycorrhizal Boletales.</title>
        <authorList>
            <person name="Wu G."/>
            <person name="Miyauchi S."/>
            <person name="Morin E."/>
            <person name="Kuo A."/>
            <person name="Drula E."/>
            <person name="Varga T."/>
            <person name="Kohler A."/>
            <person name="Feng B."/>
            <person name="Cao Y."/>
            <person name="Lipzen A."/>
            <person name="Daum C."/>
            <person name="Hundley H."/>
            <person name="Pangilinan J."/>
            <person name="Johnson J."/>
            <person name="Barry K."/>
            <person name="LaButti K."/>
            <person name="Ng V."/>
            <person name="Ahrendt S."/>
            <person name="Min B."/>
            <person name="Choi I.G."/>
            <person name="Park H."/>
            <person name="Plett J.M."/>
            <person name="Magnuson J."/>
            <person name="Spatafora J.W."/>
            <person name="Nagy L.G."/>
            <person name="Henrissat B."/>
            <person name="Grigoriev I.V."/>
            <person name="Yang Z.L."/>
            <person name="Xu J."/>
            <person name="Martin F.M."/>
        </authorList>
    </citation>
    <scope>NUCLEOTIDE SEQUENCE</scope>
    <source>
        <strain evidence="1">KUC20120723A-06</strain>
    </source>
</reference>
<evidence type="ECO:0000313" key="1">
    <source>
        <dbReference type="EMBL" id="KAH7918736.1"/>
    </source>
</evidence>
<comment type="caution">
    <text evidence="1">The sequence shown here is derived from an EMBL/GenBank/DDBJ whole genome shotgun (WGS) entry which is preliminary data.</text>
</comment>
<keyword evidence="2" id="KW-1185">Reference proteome</keyword>